<dbReference type="JaponicusDB" id="SJAG_01499"/>
<keyword evidence="9" id="KW-1185">Reference proteome</keyword>
<dbReference type="InterPro" id="IPR011545">
    <property type="entry name" value="DEAD/DEAH_box_helicase_dom"/>
</dbReference>
<feature type="compositionally biased region" description="Basic residues" evidence="5">
    <location>
        <begin position="540"/>
        <end position="549"/>
    </location>
</feature>
<dbReference type="STRING" id="402676.B6JY40"/>
<sequence length="1722" mass="197058">MSRAEIQSLTVKNYRLTDLIGDFAGEELVLVEGDSLIFRVLGNDCHFFGKNGVQILHGIYRIEKELAKFKQARLNYCIVFFKKWEALYTRYDPLLRESLILFRRILIRHLRKHVSVYSFKNVSDSQWSLFISKHRPYGFVALDTPHSSTENGLKLSEEQVLVFKSFVYSALADGIPVALLGSYKFVDNKILVSIKSAFSQRSPEHVESAYKVLSKALNKFEKVDYEMELPDIDVDSCETNAERVIVLVAGYLLRHSKSKNIMNYARLLVLLTSVLDQLSLKSRFQPSYEAFQHEDVQTFLVEFLKCSSTVLQFIDSKVNGFHDLFDSRVFMRLMADAARGKLELPEINQERALSLWKVIIDFCPEAGELLDFKPFEGISEDLFTPMLPKVTDVDTALCVIYDPVIAQFYESSEWHEIPEKEPRPLETVLDFSRLRINDKAMTNKRYEDLKSMQKKTGDEVKDRRQQSRARKQDQFFISHVQKYASSLTGAKGGQLKRLTIFTNTAKENVAKSKEAELAEKEKEKEKEEPAKKGKKDKKEKGAKKGKNGKAAKPSKADLIRAEIAAKKAEKEDNKNEMIWQETKADLNRVKDLHLRVSRLAQLLSIKSFDPYIENEMRLYKIRILLSLWAAVCVSDEEKEKNINFAVEIFREISLIYPNPITKQIKAALDDTLTAFGLESVIRKVKKLESRPLSFPFVLPELEDEEMDMEIPYTSSTFQLLHFGEYMERSMGSAPDSRVAFDPDKWQRDTLDILDRDESVFVVAPTSAGKTFISFYAMEKVLRDNDEGVVIYVAPTKALVNQLSAEVYARFNKRYPHAGQTVWSVYTRDYRINNPTNCQVLITVPHVLQSMLLQPALANAWCPKIRRIIFDEIHSIGQMEDGLVAEQLLLLSPCPIVALSATVGNPKEFHHWLSALQRARGIPVHLIEHKHRYSDLRKFVYGATRDFDGLQDEKDCGEIQFLHPASAMSFSDGSTTGLTFEPRDCLQLYHAMKLVSKGDFKISKKLDPDNYFSDCQFIKKVDVVAYEKKIKETLHTWASLPNAFAPTSPFQALIRHFCNEPQRLINNQLKLHKDISSIEYIAKSTLPMLKDLHSRDLLPTICFNYDRQECEFIAETVYKTLTEKEREWRENSEEWKEKMREYKKWQASATQRAKQAEKFQKLATEKQKLQALKEAGDVSWIEFFDPNEPSAEFSFAGVKSTYGKEELYRDLESLRNRHAVPEWYIDALYRGIAIHHSGLNRRYRQIVEVLFRCGQLTVVIATRTLSLGINMPCKTVVFLGDSQQLTALNFHQAAGRAGRRGFDLLGRVGFLGVPMHKIYRLLTTKLWDIQGQYPVTTTLTLQLSQLVSGSQASPFARDLVKALVNEPKFMKNGETFSVQFLHHLRFNIEYLRREGLLDEFCKPINLSTLTTHLYYAEPSNYAFINLLRQGIFHDCAKVYESNRLEAMKLTVSILAHLFGRIPLSAEYAAEIKSRNDLAPSEVLLPELPSKALDVLRAHDQRVLDLYKTYIRLYQEHGNVGVNDTELPLSKIAVGGTEELPNSAKFGVISPFHALGGYTDADVKDVPSFLESISDNILLKTSHLPFALSGDKYLNAYLLDFFVHGSVELLVEQNDLKHSEIWFVLNDFSLALATICSCLGNLLNLVTEADLENAMSALEGSDALQASSEKTDNNTTTTWTSTISTNYSTTQSPDEKLDVELFKVYRMFLDVRNEFDTKFKKMWA</sequence>
<dbReference type="InterPro" id="IPR027417">
    <property type="entry name" value="P-loop_NTPase"/>
</dbReference>
<reference evidence="8 9" key="1">
    <citation type="journal article" date="2011" name="Science">
        <title>Comparative functional genomics of the fission yeasts.</title>
        <authorList>
            <person name="Rhind N."/>
            <person name="Chen Z."/>
            <person name="Yassour M."/>
            <person name="Thompson D.A."/>
            <person name="Haas B.J."/>
            <person name="Habib N."/>
            <person name="Wapinski I."/>
            <person name="Roy S."/>
            <person name="Lin M.F."/>
            <person name="Heiman D.I."/>
            <person name="Young S.K."/>
            <person name="Furuya K."/>
            <person name="Guo Y."/>
            <person name="Pidoux A."/>
            <person name="Chen H.M."/>
            <person name="Robbertse B."/>
            <person name="Goldberg J.M."/>
            <person name="Aoki K."/>
            <person name="Bayne E.H."/>
            <person name="Berlin A.M."/>
            <person name="Desjardins C.A."/>
            <person name="Dobbs E."/>
            <person name="Dukaj L."/>
            <person name="Fan L."/>
            <person name="FitzGerald M.G."/>
            <person name="French C."/>
            <person name="Gujja S."/>
            <person name="Hansen K."/>
            <person name="Keifenheim D."/>
            <person name="Levin J.Z."/>
            <person name="Mosher R.A."/>
            <person name="Mueller C.A."/>
            <person name="Pfiffner J."/>
            <person name="Priest M."/>
            <person name="Russ C."/>
            <person name="Smialowska A."/>
            <person name="Swoboda P."/>
            <person name="Sykes S.M."/>
            <person name="Vaughn M."/>
            <person name="Vengrova S."/>
            <person name="Yoder R."/>
            <person name="Zeng Q."/>
            <person name="Allshire R."/>
            <person name="Baulcombe D."/>
            <person name="Birren B.W."/>
            <person name="Brown W."/>
            <person name="Ekwall K."/>
            <person name="Kellis M."/>
            <person name="Leatherwood J."/>
            <person name="Levin H."/>
            <person name="Margalit H."/>
            <person name="Martienssen R."/>
            <person name="Nieduszynski C.A."/>
            <person name="Spatafora J.W."/>
            <person name="Friedman N."/>
            <person name="Dalgaard J.Z."/>
            <person name="Baumann P."/>
            <person name="Niki H."/>
            <person name="Regev A."/>
            <person name="Nusbaum C."/>
        </authorList>
    </citation>
    <scope>NUCLEOTIDE SEQUENCE [LARGE SCALE GENOMIC DNA]</scope>
    <source>
        <strain evidence="9">yFS275 / FY16936</strain>
    </source>
</reference>
<evidence type="ECO:0000313" key="9">
    <source>
        <dbReference type="Proteomes" id="UP000001744"/>
    </source>
</evidence>
<dbReference type="SMART" id="SM00490">
    <property type="entry name" value="HELICc"/>
    <property type="match status" value="1"/>
</dbReference>
<dbReference type="Pfam" id="PF26076">
    <property type="entry name" value="WHD_DDX60"/>
    <property type="match status" value="1"/>
</dbReference>
<evidence type="ECO:0000256" key="2">
    <source>
        <dbReference type="ARBA" id="ARBA00022801"/>
    </source>
</evidence>
<feature type="region of interest" description="Disordered" evidence="5">
    <location>
        <begin position="445"/>
        <end position="473"/>
    </location>
</feature>
<dbReference type="FunFam" id="3.40.50.300:FF:001039">
    <property type="entry name" value="ATP-dependent RNA helicase DDX60"/>
    <property type="match status" value="1"/>
</dbReference>
<dbReference type="GeneID" id="7051457"/>
<protein>
    <submittedName>
        <fullName evidence="8">DEAD/DEAH box helicase</fullName>
    </submittedName>
</protein>
<dbReference type="Proteomes" id="UP000001744">
    <property type="component" value="Unassembled WGS sequence"/>
</dbReference>
<dbReference type="InterPro" id="IPR055124">
    <property type="entry name" value="PIN-like_DDX60"/>
</dbReference>
<dbReference type="InterPro" id="IPR052431">
    <property type="entry name" value="SKI2_subfamily_helicases"/>
</dbReference>
<evidence type="ECO:0000256" key="5">
    <source>
        <dbReference type="SAM" id="MobiDB-lite"/>
    </source>
</evidence>
<proteinExistence type="predicted"/>
<evidence type="ECO:0000313" key="8">
    <source>
        <dbReference type="EMBL" id="EEB06458.1"/>
    </source>
</evidence>
<dbReference type="InterPro" id="IPR014001">
    <property type="entry name" value="Helicase_ATP-bd"/>
</dbReference>
<feature type="domain" description="Helicase ATP-binding" evidence="6">
    <location>
        <begin position="750"/>
        <end position="920"/>
    </location>
</feature>
<keyword evidence="4" id="KW-0067">ATP-binding</keyword>
<dbReference type="CDD" id="cd18025">
    <property type="entry name" value="DEXHc_DDX60"/>
    <property type="match status" value="1"/>
</dbReference>
<keyword evidence="3 8" id="KW-0347">Helicase</keyword>
<dbReference type="PANTHER" id="PTHR44533">
    <property type="entry name" value="DEAD/H RNA HELICASE, PUTATIVE-RELATED"/>
    <property type="match status" value="1"/>
</dbReference>
<dbReference type="OMA" id="GYFHRLC"/>
<feature type="compositionally biased region" description="Basic and acidic residues" evidence="5">
    <location>
        <begin position="509"/>
        <end position="539"/>
    </location>
</feature>
<dbReference type="HOGENOM" id="CLU_002305_2_0_1"/>
<dbReference type="InterPro" id="IPR001650">
    <property type="entry name" value="Helicase_C-like"/>
</dbReference>
<keyword evidence="1" id="KW-0547">Nucleotide-binding</keyword>
<dbReference type="Gene3D" id="3.40.50.300">
    <property type="entry name" value="P-loop containing nucleotide triphosphate hydrolases"/>
    <property type="match status" value="2"/>
</dbReference>
<feature type="region of interest" description="Disordered" evidence="5">
    <location>
        <begin position="509"/>
        <end position="554"/>
    </location>
</feature>
<evidence type="ECO:0000256" key="1">
    <source>
        <dbReference type="ARBA" id="ARBA00022741"/>
    </source>
</evidence>
<dbReference type="GO" id="GO:0005737">
    <property type="term" value="C:cytoplasm"/>
    <property type="evidence" value="ECO:0000318"/>
    <property type="project" value="GO_Central"/>
</dbReference>
<organism evidence="8 9">
    <name type="scientific">Schizosaccharomyces japonicus (strain yFS275 / FY16936)</name>
    <name type="common">Fission yeast</name>
    <dbReference type="NCBI Taxonomy" id="402676"/>
    <lineage>
        <taxon>Eukaryota</taxon>
        <taxon>Fungi</taxon>
        <taxon>Dikarya</taxon>
        <taxon>Ascomycota</taxon>
        <taxon>Taphrinomycotina</taxon>
        <taxon>Schizosaccharomycetes</taxon>
        <taxon>Schizosaccharomycetales</taxon>
        <taxon>Schizosaccharomycetaceae</taxon>
        <taxon>Schizosaccharomyces</taxon>
    </lineage>
</organism>
<dbReference type="PANTHER" id="PTHR44533:SF4">
    <property type="entry name" value="DEAD_H RNA HELICASE, PUTATIVE-RELATED"/>
    <property type="match status" value="1"/>
</dbReference>
<dbReference type="Pfam" id="PF23002">
    <property type="entry name" value="PIN-like_DDX60"/>
    <property type="match status" value="1"/>
</dbReference>
<dbReference type="eggNOG" id="KOG0949">
    <property type="taxonomic scope" value="Eukaryota"/>
</dbReference>
<dbReference type="OrthoDB" id="2320933at2759"/>
<evidence type="ECO:0000256" key="3">
    <source>
        <dbReference type="ARBA" id="ARBA00022806"/>
    </source>
</evidence>
<dbReference type="Pfam" id="PF00271">
    <property type="entry name" value="Helicase_C"/>
    <property type="match status" value="1"/>
</dbReference>
<dbReference type="PROSITE" id="PS51194">
    <property type="entry name" value="HELICASE_CTER"/>
    <property type="match status" value="1"/>
</dbReference>
<accession>B6JY40</accession>
<dbReference type="EMBL" id="KE651168">
    <property type="protein sequence ID" value="EEB06458.1"/>
    <property type="molecule type" value="Genomic_DNA"/>
</dbReference>
<dbReference type="InterPro" id="IPR059032">
    <property type="entry name" value="WHD_DDX60"/>
</dbReference>
<feature type="domain" description="Helicase C-terminal" evidence="7">
    <location>
        <begin position="1163"/>
        <end position="1339"/>
    </location>
</feature>
<dbReference type="GO" id="GO:0003676">
    <property type="term" value="F:nucleic acid binding"/>
    <property type="evidence" value="ECO:0007669"/>
    <property type="project" value="InterPro"/>
</dbReference>
<evidence type="ECO:0000259" key="7">
    <source>
        <dbReference type="PROSITE" id="PS51194"/>
    </source>
</evidence>
<dbReference type="GO" id="GO:0004386">
    <property type="term" value="F:helicase activity"/>
    <property type="evidence" value="ECO:0007669"/>
    <property type="project" value="UniProtKB-KW"/>
</dbReference>
<name>B6JY40_SCHJY</name>
<dbReference type="SMART" id="SM00487">
    <property type="entry name" value="DEXDc"/>
    <property type="match status" value="1"/>
</dbReference>
<dbReference type="GO" id="GO:0016787">
    <property type="term" value="F:hydrolase activity"/>
    <property type="evidence" value="ECO:0007669"/>
    <property type="project" value="UniProtKB-KW"/>
</dbReference>
<keyword evidence="2" id="KW-0378">Hydrolase</keyword>
<dbReference type="VEuPathDB" id="FungiDB:SJAG_01499"/>
<dbReference type="GO" id="GO:0005524">
    <property type="term" value="F:ATP binding"/>
    <property type="evidence" value="ECO:0007669"/>
    <property type="project" value="UniProtKB-KW"/>
</dbReference>
<gene>
    <name evidence="8" type="ORF">SJAG_01499</name>
</gene>
<dbReference type="Pfam" id="PF00270">
    <property type="entry name" value="DEAD"/>
    <property type="match status" value="1"/>
</dbReference>
<evidence type="ECO:0000256" key="4">
    <source>
        <dbReference type="ARBA" id="ARBA00022840"/>
    </source>
</evidence>
<dbReference type="SUPFAM" id="SSF52540">
    <property type="entry name" value="P-loop containing nucleoside triphosphate hydrolases"/>
    <property type="match status" value="1"/>
</dbReference>
<dbReference type="RefSeq" id="XP_002172751.1">
    <property type="nucleotide sequence ID" value="XM_002172715.2"/>
</dbReference>
<dbReference type="PROSITE" id="PS51192">
    <property type="entry name" value="HELICASE_ATP_BIND_1"/>
    <property type="match status" value="1"/>
</dbReference>
<evidence type="ECO:0000259" key="6">
    <source>
        <dbReference type="PROSITE" id="PS51192"/>
    </source>
</evidence>